<dbReference type="Proteomes" id="UP000594261">
    <property type="component" value="Chromosome 5"/>
</dbReference>
<dbReference type="InParanoid" id="A0A7N2LKM4"/>
<protein>
    <recommendedName>
        <fullName evidence="3">RNase H type-1 domain-containing protein</fullName>
    </recommendedName>
</protein>
<dbReference type="Gramene" id="QL05p008577:mrna">
    <property type="protein sequence ID" value="QL05p008577:mrna:CDS:1"/>
    <property type="gene ID" value="QL05p008577"/>
</dbReference>
<evidence type="ECO:0000313" key="1">
    <source>
        <dbReference type="EnsemblPlants" id="QL05p008577:mrna:CDS:1"/>
    </source>
</evidence>
<accession>A0A7N2LKM4</accession>
<dbReference type="EnsemblPlants" id="QL05p008577:mrna">
    <property type="protein sequence ID" value="QL05p008577:mrna:CDS:1"/>
    <property type="gene ID" value="QL05p008577"/>
</dbReference>
<organism evidence="1 2">
    <name type="scientific">Quercus lobata</name>
    <name type="common">Valley oak</name>
    <dbReference type="NCBI Taxonomy" id="97700"/>
    <lineage>
        <taxon>Eukaryota</taxon>
        <taxon>Viridiplantae</taxon>
        <taxon>Streptophyta</taxon>
        <taxon>Embryophyta</taxon>
        <taxon>Tracheophyta</taxon>
        <taxon>Spermatophyta</taxon>
        <taxon>Magnoliopsida</taxon>
        <taxon>eudicotyledons</taxon>
        <taxon>Gunneridae</taxon>
        <taxon>Pentapetalae</taxon>
        <taxon>rosids</taxon>
        <taxon>fabids</taxon>
        <taxon>Fagales</taxon>
        <taxon>Fagaceae</taxon>
        <taxon>Quercus</taxon>
    </lineage>
</organism>
<dbReference type="EMBL" id="LRBV02000005">
    <property type="status" value="NOT_ANNOTATED_CDS"/>
    <property type="molecule type" value="Genomic_DNA"/>
</dbReference>
<name>A0A7N2LKM4_QUELO</name>
<dbReference type="InterPro" id="IPR052929">
    <property type="entry name" value="RNase_H-like_EbsB-rel"/>
</dbReference>
<sequence>MTFVVDGIWNLRNSAVFQGENVDIRATCSRIHSRIAEFLTVIHSTTQAPHPSSHQSWKPPSPGFIKLNVDAAVSLSRTALAVVAKNSFNEVIKVWAKPHHSCPPIQAKASAIQWAVNLASRERWNQE</sequence>
<evidence type="ECO:0000313" key="2">
    <source>
        <dbReference type="Proteomes" id="UP000594261"/>
    </source>
</evidence>
<keyword evidence="2" id="KW-1185">Reference proteome</keyword>
<proteinExistence type="predicted"/>
<evidence type="ECO:0008006" key="3">
    <source>
        <dbReference type="Google" id="ProtNLM"/>
    </source>
</evidence>
<dbReference type="PANTHER" id="PTHR47074:SF48">
    <property type="entry name" value="POLYNUCLEOTIDYL TRANSFERASE, RIBONUCLEASE H-LIKE SUPERFAMILY PROTEIN"/>
    <property type="match status" value="1"/>
</dbReference>
<dbReference type="AlphaFoldDB" id="A0A7N2LKM4"/>
<reference evidence="1 2" key="1">
    <citation type="journal article" date="2016" name="G3 (Bethesda)">
        <title>First Draft Assembly and Annotation of the Genome of a California Endemic Oak Quercus lobata Nee (Fagaceae).</title>
        <authorList>
            <person name="Sork V.L."/>
            <person name="Fitz-Gibbon S.T."/>
            <person name="Puiu D."/>
            <person name="Crepeau M."/>
            <person name="Gugger P.F."/>
            <person name="Sherman R."/>
            <person name="Stevens K."/>
            <person name="Langley C.H."/>
            <person name="Pellegrini M."/>
            <person name="Salzberg S.L."/>
        </authorList>
    </citation>
    <scope>NUCLEOTIDE SEQUENCE [LARGE SCALE GENOMIC DNA]</scope>
    <source>
        <strain evidence="1 2">cv. SW786</strain>
    </source>
</reference>
<dbReference type="PANTHER" id="PTHR47074">
    <property type="entry name" value="BNAC02G40300D PROTEIN"/>
    <property type="match status" value="1"/>
</dbReference>
<reference evidence="1" key="2">
    <citation type="submission" date="2021-01" db="UniProtKB">
        <authorList>
            <consortium name="EnsemblPlants"/>
        </authorList>
    </citation>
    <scope>IDENTIFICATION</scope>
</reference>